<proteinExistence type="predicted"/>
<gene>
    <name evidence="1" type="ORF">H9871_06665</name>
</gene>
<dbReference type="AlphaFoldDB" id="A0A9D1USZ1"/>
<dbReference type="Proteomes" id="UP000824151">
    <property type="component" value="Unassembled WGS sequence"/>
</dbReference>
<evidence type="ECO:0000313" key="2">
    <source>
        <dbReference type="Proteomes" id="UP000824151"/>
    </source>
</evidence>
<comment type="caution">
    <text evidence="1">The sequence shown here is derived from an EMBL/GenBank/DDBJ whole genome shotgun (WGS) entry which is preliminary data.</text>
</comment>
<accession>A0A9D1USZ1</accession>
<evidence type="ECO:0000313" key="1">
    <source>
        <dbReference type="EMBL" id="HIW99809.1"/>
    </source>
</evidence>
<reference evidence="1" key="1">
    <citation type="journal article" date="2021" name="PeerJ">
        <title>Extensive microbial diversity within the chicken gut microbiome revealed by metagenomics and culture.</title>
        <authorList>
            <person name="Gilroy R."/>
            <person name="Ravi A."/>
            <person name="Getino M."/>
            <person name="Pursley I."/>
            <person name="Horton D.L."/>
            <person name="Alikhan N.F."/>
            <person name="Baker D."/>
            <person name="Gharbi K."/>
            <person name="Hall N."/>
            <person name="Watson M."/>
            <person name="Adriaenssens E.M."/>
            <person name="Foster-Nyarko E."/>
            <person name="Jarju S."/>
            <person name="Secka A."/>
            <person name="Antonio M."/>
            <person name="Oren A."/>
            <person name="Chaudhuri R.R."/>
            <person name="La Ragione R."/>
            <person name="Hildebrand F."/>
            <person name="Pallen M.J."/>
        </authorList>
    </citation>
    <scope>NUCLEOTIDE SEQUENCE</scope>
    <source>
        <strain evidence="1">ChiHejej3B27-3195</strain>
    </source>
</reference>
<name>A0A9D1USZ1_9MICC</name>
<dbReference type="EMBL" id="DXGD01000244">
    <property type="protein sequence ID" value="HIW99809.1"/>
    <property type="molecule type" value="Genomic_DNA"/>
</dbReference>
<protein>
    <submittedName>
        <fullName evidence="1">Uncharacterized protein</fullName>
    </submittedName>
</protein>
<reference evidence="1" key="2">
    <citation type="submission" date="2021-04" db="EMBL/GenBank/DDBJ databases">
        <authorList>
            <person name="Gilroy R."/>
        </authorList>
    </citation>
    <scope>NUCLEOTIDE SEQUENCE</scope>
    <source>
        <strain evidence="1">ChiHejej3B27-3195</strain>
    </source>
</reference>
<sequence>VASCEGCPGFTEDVPKLRELKRYWSAFKVEDVATTPHESENFQYEVGYSFTVPAHERPNMKTGELEEYDPVEYTLIGGMEWTQKGWMVGGLKGEWGPDVHSRTVE</sequence>
<feature type="non-terminal residue" evidence="1">
    <location>
        <position position="1"/>
    </location>
</feature>
<organism evidence="1 2">
    <name type="scientific">Candidatus Nesterenkonia stercoripullorum</name>
    <dbReference type="NCBI Taxonomy" id="2838701"/>
    <lineage>
        <taxon>Bacteria</taxon>
        <taxon>Bacillati</taxon>
        <taxon>Actinomycetota</taxon>
        <taxon>Actinomycetes</taxon>
        <taxon>Micrococcales</taxon>
        <taxon>Micrococcaceae</taxon>
        <taxon>Nesterenkonia</taxon>
    </lineage>
</organism>